<feature type="domain" description="HTH marR-type" evidence="2">
    <location>
        <begin position="39"/>
        <end position="139"/>
    </location>
</feature>
<evidence type="ECO:0000313" key="5">
    <source>
        <dbReference type="Proteomes" id="UP000190435"/>
    </source>
</evidence>
<evidence type="ECO:0000313" key="3">
    <source>
        <dbReference type="EMBL" id="OOR89609.1"/>
    </source>
</evidence>
<evidence type="ECO:0000313" key="6">
    <source>
        <dbReference type="Proteomes" id="UP000255279"/>
    </source>
</evidence>
<proteinExistence type="predicted"/>
<dbReference type="GO" id="GO:0003700">
    <property type="term" value="F:DNA-binding transcription factor activity"/>
    <property type="evidence" value="ECO:0007669"/>
    <property type="project" value="InterPro"/>
</dbReference>
<dbReference type="STRING" id="34060.B0181_06475"/>
<accession>A0A1T0A230</accession>
<dbReference type="EMBL" id="UGQE01000001">
    <property type="protein sequence ID" value="STZ10295.1"/>
    <property type="molecule type" value="Genomic_DNA"/>
</dbReference>
<dbReference type="PANTHER" id="PTHR33164:SF89">
    <property type="entry name" value="MARR FAMILY REGULATORY PROTEIN"/>
    <property type="match status" value="1"/>
</dbReference>
<dbReference type="EMBL" id="MUXU01000038">
    <property type="protein sequence ID" value="OOR89609.1"/>
    <property type="molecule type" value="Genomic_DNA"/>
</dbReference>
<dbReference type="Proteomes" id="UP000255279">
    <property type="component" value="Unassembled WGS sequence"/>
</dbReference>
<sequence length="162" mass="18288">MTSANTQGGDNAKNHDCGDDDKIGEMMASVSRIESLYGELAKKLDITYPQMAIYHSLTIMQACNQQKICQQWLLPKQTVHNYCKEFVAQGLISEQTDAQDKRKKIIILTKKGETIAVPIAQKVAQLERQIISKMGDDTVVMWLKITKMYEQNFAQILADFDG</sequence>
<feature type="region of interest" description="Disordered" evidence="1">
    <location>
        <begin position="1"/>
        <end position="20"/>
    </location>
</feature>
<dbReference type="Pfam" id="PF12802">
    <property type="entry name" value="MarR_2"/>
    <property type="match status" value="1"/>
</dbReference>
<reference evidence="4 6" key="2">
    <citation type="submission" date="2018-06" db="EMBL/GenBank/DDBJ databases">
        <authorList>
            <consortium name="Pathogen Informatics"/>
            <person name="Doyle S."/>
        </authorList>
    </citation>
    <scope>NUCLEOTIDE SEQUENCE [LARGE SCALE GENOMIC DNA]</scope>
    <source>
        <strain evidence="4 6">NCTC10293</strain>
    </source>
</reference>
<evidence type="ECO:0000259" key="2">
    <source>
        <dbReference type="SMART" id="SM00347"/>
    </source>
</evidence>
<dbReference type="Gene3D" id="1.10.10.10">
    <property type="entry name" value="Winged helix-like DNA-binding domain superfamily/Winged helix DNA-binding domain"/>
    <property type="match status" value="1"/>
</dbReference>
<dbReference type="OrthoDB" id="3232829at2"/>
<dbReference type="PANTHER" id="PTHR33164">
    <property type="entry name" value="TRANSCRIPTIONAL REGULATOR, MARR FAMILY"/>
    <property type="match status" value="1"/>
</dbReference>
<keyword evidence="5" id="KW-1185">Reference proteome</keyword>
<dbReference type="InterPro" id="IPR039422">
    <property type="entry name" value="MarR/SlyA-like"/>
</dbReference>
<organism evidence="3 5">
    <name type="scientific">Moraxella caviae</name>
    <dbReference type="NCBI Taxonomy" id="34060"/>
    <lineage>
        <taxon>Bacteria</taxon>
        <taxon>Pseudomonadati</taxon>
        <taxon>Pseudomonadota</taxon>
        <taxon>Gammaproteobacteria</taxon>
        <taxon>Moraxellales</taxon>
        <taxon>Moraxellaceae</taxon>
        <taxon>Moraxella</taxon>
    </lineage>
</organism>
<dbReference type="GO" id="GO:0006950">
    <property type="term" value="P:response to stress"/>
    <property type="evidence" value="ECO:0007669"/>
    <property type="project" value="TreeGrafter"/>
</dbReference>
<gene>
    <name evidence="3" type="ORF">B0181_06475</name>
    <name evidence="4" type="ORF">NCTC10293_00627</name>
</gene>
<dbReference type="Proteomes" id="UP000190435">
    <property type="component" value="Unassembled WGS sequence"/>
</dbReference>
<reference evidence="3 5" key="1">
    <citation type="submission" date="2017-02" db="EMBL/GenBank/DDBJ databases">
        <title>Draft genome sequence of Moraxella caviae CCUG 355 type strain.</title>
        <authorList>
            <person name="Engstrom-Jakobsson H."/>
            <person name="Salva-Serra F."/>
            <person name="Thorell K."/>
            <person name="Gonzales-Siles L."/>
            <person name="Karlsson R."/>
            <person name="Boulund F."/>
            <person name="Engstrand L."/>
            <person name="Moore E."/>
        </authorList>
    </citation>
    <scope>NUCLEOTIDE SEQUENCE [LARGE SCALE GENOMIC DNA]</scope>
    <source>
        <strain evidence="3 5">CCUG 355</strain>
    </source>
</reference>
<dbReference type="SMART" id="SM00347">
    <property type="entry name" value="HTH_MARR"/>
    <property type="match status" value="1"/>
</dbReference>
<dbReference type="InterPro" id="IPR036388">
    <property type="entry name" value="WH-like_DNA-bd_sf"/>
</dbReference>
<dbReference type="SUPFAM" id="SSF46785">
    <property type="entry name" value="Winged helix' DNA-binding domain"/>
    <property type="match status" value="1"/>
</dbReference>
<dbReference type="AlphaFoldDB" id="A0A1T0A230"/>
<evidence type="ECO:0000256" key="1">
    <source>
        <dbReference type="SAM" id="MobiDB-lite"/>
    </source>
</evidence>
<dbReference type="RefSeq" id="WP_078276691.1">
    <property type="nucleotide sequence ID" value="NZ_MUXU01000038.1"/>
</dbReference>
<name>A0A1T0A230_9GAMM</name>
<protein>
    <submittedName>
        <fullName evidence="4">MarR family</fullName>
    </submittedName>
</protein>
<dbReference type="InterPro" id="IPR036390">
    <property type="entry name" value="WH_DNA-bd_sf"/>
</dbReference>
<dbReference type="InterPro" id="IPR000835">
    <property type="entry name" value="HTH_MarR-typ"/>
</dbReference>
<evidence type="ECO:0000313" key="4">
    <source>
        <dbReference type="EMBL" id="STZ10295.1"/>
    </source>
</evidence>